<proteinExistence type="predicted"/>
<evidence type="ECO:0000313" key="2">
    <source>
        <dbReference type="EMBL" id="KAK1889017.1"/>
    </source>
</evidence>
<accession>A0AAD9BRJ9</accession>
<reference evidence="2" key="1">
    <citation type="submission" date="2023-04" db="EMBL/GenBank/DDBJ databases">
        <title>Chromosome-level genome of Chaenocephalus aceratus.</title>
        <authorList>
            <person name="Park H."/>
        </authorList>
    </citation>
    <scope>NUCLEOTIDE SEQUENCE</scope>
    <source>
        <strain evidence="2">DE</strain>
        <tissue evidence="2">Muscle</tissue>
    </source>
</reference>
<organism evidence="2 3">
    <name type="scientific">Dissostichus eleginoides</name>
    <name type="common">Patagonian toothfish</name>
    <name type="synonym">Dissostichus amissus</name>
    <dbReference type="NCBI Taxonomy" id="100907"/>
    <lineage>
        <taxon>Eukaryota</taxon>
        <taxon>Metazoa</taxon>
        <taxon>Chordata</taxon>
        <taxon>Craniata</taxon>
        <taxon>Vertebrata</taxon>
        <taxon>Euteleostomi</taxon>
        <taxon>Actinopterygii</taxon>
        <taxon>Neopterygii</taxon>
        <taxon>Teleostei</taxon>
        <taxon>Neoteleostei</taxon>
        <taxon>Acanthomorphata</taxon>
        <taxon>Eupercaria</taxon>
        <taxon>Perciformes</taxon>
        <taxon>Notothenioidei</taxon>
        <taxon>Nototheniidae</taxon>
        <taxon>Dissostichus</taxon>
    </lineage>
</organism>
<protein>
    <submittedName>
        <fullName evidence="2">Zinc finger BED domain containing protein 4</fullName>
    </submittedName>
</protein>
<comment type="caution">
    <text evidence="2">The sequence shown here is derived from an EMBL/GenBank/DDBJ whole genome shotgun (WGS) entry which is preliminary data.</text>
</comment>
<gene>
    <name evidence="2" type="ORF">KUDE01_013695</name>
</gene>
<evidence type="ECO:0000313" key="3">
    <source>
        <dbReference type="Proteomes" id="UP001228049"/>
    </source>
</evidence>
<dbReference type="Proteomes" id="UP001228049">
    <property type="component" value="Unassembled WGS sequence"/>
</dbReference>
<feature type="compositionally biased region" description="Basic and acidic residues" evidence="1">
    <location>
        <begin position="53"/>
        <end position="62"/>
    </location>
</feature>
<name>A0AAD9BRJ9_DISEL</name>
<evidence type="ECO:0000256" key="1">
    <source>
        <dbReference type="SAM" id="MobiDB-lite"/>
    </source>
</evidence>
<feature type="region of interest" description="Disordered" evidence="1">
    <location>
        <begin position="53"/>
        <end position="83"/>
    </location>
</feature>
<sequence length="83" mass="9175">MCKVLAQKYSPPNIQLLLTKATVLDPRYRGSMEDAEVLDDVMQQLLKELLDMKEQHRSREGTSIEESCSKAAGGNDEPPAAKG</sequence>
<dbReference type="AlphaFoldDB" id="A0AAD9BRJ9"/>
<dbReference type="EMBL" id="JASDAP010000017">
    <property type="protein sequence ID" value="KAK1889017.1"/>
    <property type="molecule type" value="Genomic_DNA"/>
</dbReference>
<keyword evidence="3" id="KW-1185">Reference proteome</keyword>